<keyword evidence="8" id="KW-1185">Reference proteome</keyword>
<dbReference type="Pfam" id="PF02518">
    <property type="entry name" value="HATPase_c"/>
    <property type="match status" value="1"/>
</dbReference>
<feature type="transmembrane region" description="Helical" evidence="4">
    <location>
        <begin position="12"/>
        <end position="37"/>
    </location>
</feature>
<proteinExistence type="predicted"/>
<evidence type="ECO:0000259" key="6">
    <source>
        <dbReference type="Pfam" id="PF07730"/>
    </source>
</evidence>
<keyword evidence="7" id="KW-0547">Nucleotide-binding</keyword>
<dbReference type="EMBL" id="JBALHR010000004">
    <property type="protein sequence ID" value="MEH7828426.1"/>
    <property type="molecule type" value="Genomic_DNA"/>
</dbReference>
<evidence type="ECO:0000256" key="2">
    <source>
        <dbReference type="ARBA" id="ARBA00022777"/>
    </source>
</evidence>
<keyword evidence="1" id="KW-0808">Transferase</keyword>
<dbReference type="InterPro" id="IPR050482">
    <property type="entry name" value="Sensor_HK_TwoCompSys"/>
</dbReference>
<gene>
    <name evidence="7" type="ORF">V6590_09690</name>
</gene>
<keyword evidence="4" id="KW-0472">Membrane</keyword>
<dbReference type="Gene3D" id="3.30.565.10">
    <property type="entry name" value="Histidine kinase-like ATPase, C-terminal domain"/>
    <property type="match status" value="1"/>
</dbReference>
<name>A0ABU8BUQ5_9RHOB</name>
<sequence length="462" mass="49548">MNRLISRWRNAALATQFAVAGGIVMLVAMLVVGQWVAARISETVIRNWANATALYMESFISPLSQDLADSDELSPLAHRALDEVFTSTSLGARVVSYKIWKEQGRIIDASDHALLGRQFPVGPELRAAWAGEVSASLADLTEQENAGEAALGVPLLEIYSPIREVWSGRVIGVVEFYERADALVADLTQARRRSWGAVAAVFAAIGLVLWGIVARGSRLIVAQAAELQQQVAELAELSAHNTALRLRVQGAAGRISALHDQVLRQVGADLHDGPAQQLAFAALRMDSLAPHLASDGALLLAEMERAVKDAIREIRSISRGVALPDIAERCPCAFIADLAETHRARSGTDVEVTCLADDLPPLDAAVKTCLYRFVQEGLTNAWRHAEGREQAVWLGRVGDRLVLSVTDRGPGPGMQISGSADGGLGLAGLRDRVEALGGLFDIRARNGGGTELSMELQLGQNK</sequence>
<keyword evidence="2" id="KW-0418">Kinase</keyword>
<dbReference type="PANTHER" id="PTHR24421">
    <property type="entry name" value="NITRATE/NITRITE SENSOR PROTEIN NARX-RELATED"/>
    <property type="match status" value="1"/>
</dbReference>
<protein>
    <submittedName>
        <fullName evidence="7">ATP-binding protein</fullName>
    </submittedName>
</protein>
<dbReference type="GO" id="GO:0005524">
    <property type="term" value="F:ATP binding"/>
    <property type="evidence" value="ECO:0007669"/>
    <property type="project" value="UniProtKB-KW"/>
</dbReference>
<feature type="transmembrane region" description="Helical" evidence="4">
    <location>
        <begin position="195"/>
        <end position="213"/>
    </location>
</feature>
<evidence type="ECO:0000259" key="5">
    <source>
        <dbReference type="Pfam" id="PF02518"/>
    </source>
</evidence>
<reference evidence="7" key="1">
    <citation type="submission" date="2024-02" db="EMBL/GenBank/DDBJ databases">
        <title>Genome sequences of strain Gemmobacter sp. JM10B15.</title>
        <authorList>
            <person name="Zhang M."/>
        </authorList>
    </citation>
    <scope>NUCLEOTIDE SEQUENCE</scope>
    <source>
        <strain evidence="7">JM10B15</strain>
    </source>
</reference>
<dbReference type="PANTHER" id="PTHR24421:SF58">
    <property type="entry name" value="SIGNAL TRANSDUCTION HISTIDINE-PROTEIN KINASE_PHOSPHATASE UHPB"/>
    <property type="match status" value="1"/>
</dbReference>
<dbReference type="Pfam" id="PF07730">
    <property type="entry name" value="HisKA_3"/>
    <property type="match status" value="1"/>
</dbReference>
<evidence type="ECO:0000256" key="1">
    <source>
        <dbReference type="ARBA" id="ARBA00022679"/>
    </source>
</evidence>
<evidence type="ECO:0000313" key="8">
    <source>
        <dbReference type="Proteomes" id="UP001431963"/>
    </source>
</evidence>
<feature type="domain" description="Signal transduction histidine kinase subgroup 3 dimerisation and phosphoacceptor" evidence="6">
    <location>
        <begin position="266"/>
        <end position="320"/>
    </location>
</feature>
<keyword evidence="4" id="KW-1133">Transmembrane helix</keyword>
<comment type="caution">
    <text evidence="7">The sequence shown here is derived from an EMBL/GenBank/DDBJ whole genome shotgun (WGS) entry which is preliminary data.</text>
</comment>
<dbReference type="InterPro" id="IPR036890">
    <property type="entry name" value="HATPase_C_sf"/>
</dbReference>
<dbReference type="InterPro" id="IPR011712">
    <property type="entry name" value="Sig_transdc_His_kin_sub3_dim/P"/>
</dbReference>
<dbReference type="CDD" id="cd16917">
    <property type="entry name" value="HATPase_UhpB-NarQ-NarX-like"/>
    <property type="match status" value="1"/>
</dbReference>
<dbReference type="Proteomes" id="UP001431963">
    <property type="component" value="Unassembled WGS sequence"/>
</dbReference>
<keyword evidence="7" id="KW-0067">ATP-binding</keyword>
<dbReference type="RefSeq" id="WP_335422348.1">
    <property type="nucleotide sequence ID" value="NZ_JBALHR010000004.1"/>
</dbReference>
<evidence type="ECO:0000256" key="4">
    <source>
        <dbReference type="SAM" id="Phobius"/>
    </source>
</evidence>
<evidence type="ECO:0000313" key="7">
    <source>
        <dbReference type="EMBL" id="MEH7828426.1"/>
    </source>
</evidence>
<dbReference type="InterPro" id="IPR003594">
    <property type="entry name" value="HATPase_dom"/>
</dbReference>
<evidence type="ECO:0000256" key="3">
    <source>
        <dbReference type="ARBA" id="ARBA00023012"/>
    </source>
</evidence>
<accession>A0ABU8BUQ5</accession>
<keyword evidence="4" id="KW-0812">Transmembrane</keyword>
<dbReference type="SUPFAM" id="SSF55874">
    <property type="entry name" value="ATPase domain of HSP90 chaperone/DNA topoisomerase II/histidine kinase"/>
    <property type="match status" value="1"/>
</dbReference>
<organism evidence="7 8">
    <name type="scientific">Gemmobacter denitrificans</name>
    <dbReference type="NCBI Taxonomy" id="3123040"/>
    <lineage>
        <taxon>Bacteria</taxon>
        <taxon>Pseudomonadati</taxon>
        <taxon>Pseudomonadota</taxon>
        <taxon>Alphaproteobacteria</taxon>
        <taxon>Rhodobacterales</taxon>
        <taxon>Paracoccaceae</taxon>
        <taxon>Gemmobacter</taxon>
    </lineage>
</organism>
<keyword evidence="3" id="KW-0902">Two-component regulatory system</keyword>
<feature type="domain" description="Histidine kinase/HSP90-like ATPase" evidence="5">
    <location>
        <begin position="369"/>
        <end position="458"/>
    </location>
</feature>